<proteinExistence type="predicted"/>
<keyword evidence="2" id="KW-1185">Reference proteome</keyword>
<comment type="caution">
    <text evidence="1">The sequence shown here is derived from an EMBL/GenBank/DDBJ whole genome shotgun (WGS) entry which is preliminary data.</text>
</comment>
<evidence type="ECO:0000313" key="1">
    <source>
        <dbReference type="EMBL" id="KAJ0007367.1"/>
    </source>
</evidence>
<accession>A0ACC0WYN3</accession>
<reference evidence="2" key="1">
    <citation type="journal article" date="2023" name="G3 (Bethesda)">
        <title>Genome assembly and association tests identify interacting loci associated with vigor, precocity, and sex in interspecific pistachio rootstocks.</title>
        <authorList>
            <person name="Palmer W."/>
            <person name="Jacygrad E."/>
            <person name="Sagayaradj S."/>
            <person name="Cavanaugh K."/>
            <person name="Han R."/>
            <person name="Bertier L."/>
            <person name="Beede B."/>
            <person name="Kafkas S."/>
            <person name="Golino D."/>
            <person name="Preece J."/>
            <person name="Michelmore R."/>
        </authorList>
    </citation>
    <scope>NUCLEOTIDE SEQUENCE [LARGE SCALE GENOMIC DNA]</scope>
</reference>
<gene>
    <name evidence="1" type="ORF">Pint_30116</name>
</gene>
<dbReference type="Proteomes" id="UP001163603">
    <property type="component" value="Chromosome 15"/>
</dbReference>
<sequence length="152" mass="16930">MDILSPTPYTRLKSPFTGFHTNQSPPSILLPPHPRRPSLQLICTSPSAPRLRRCLAASPGPPPSDPPPQQDPVQLAGFSRLQDRVRIFFAVLFWMSLFFWASAFDKRNNGRRNKGIKVWHNVVPDTWSSLADLSGPGITKGRQSTGFQLPST</sequence>
<dbReference type="EMBL" id="CM047750">
    <property type="protein sequence ID" value="KAJ0007367.1"/>
    <property type="molecule type" value="Genomic_DNA"/>
</dbReference>
<name>A0ACC0WYN3_9ROSI</name>
<organism evidence="1 2">
    <name type="scientific">Pistacia integerrima</name>
    <dbReference type="NCBI Taxonomy" id="434235"/>
    <lineage>
        <taxon>Eukaryota</taxon>
        <taxon>Viridiplantae</taxon>
        <taxon>Streptophyta</taxon>
        <taxon>Embryophyta</taxon>
        <taxon>Tracheophyta</taxon>
        <taxon>Spermatophyta</taxon>
        <taxon>Magnoliopsida</taxon>
        <taxon>eudicotyledons</taxon>
        <taxon>Gunneridae</taxon>
        <taxon>Pentapetalae</taxon>
        <taxon>rosids</taxon>
        <taxon>malvids</taxon>
        <taxon>Sapindales</taxon>
        <taxon>Anacardiaceae</taxon>
        <taxon>Pistacia</taxon>
    </lineage>
</organism>
<evidence type="ECO:0000313" key="2">
    <source>
        <dbReference type="Proteomes" id="UP001163603"/>
    </source>
</evidence>
<protein>
    <submittedName>
        <fullName evidence="1">Uncharacterized protein</fullName>
    </submittedName>
</protein>